<dbReference type="InterPro" id="IPR057599">
    <property type="entry name" value="TORTIFOLIA1/TORL1-2_C"/>
</dbReference>
<reference evidence="2 3" key="1">
    <citation type="journal article" date="2022" name="Nat. Plants">
        <title>Genomes of leafy and leafless Platanthera orchids illuminate the evolution of mycoheterotrophy.</title>
        <authorList>
            <person name="Li M.H."/>
            <person name="Liu K.W."/>
            <person name="Li Z."/>
            <person name="Lu H.C."/>
            <person name="Ye Q.L."/>
            <person name="Zhang D."/>
            <person name="Wang J.Y."/>
            <person name="Li Y.F."/>
            <person name="Zhong Z.M."/>
            <person name="Liu X."/>
            <person name="Yu X."/>
            <person name="Liu D.K."/>
            <person name="Tu X.D."/>
            <person name="Liu B."/>
            <person name="Hao Y."/>
            <person name="Liao X.Y."/>
            <person name="Jiang Y.T."/>
            <person name="Sun W.H."/>
            <person name="Chen J."/>
            <person name="Chen Y.Q."/>
            <person name="Ai Y."/>
            <person name="Zhai J.W."/>
            <person name="Wu S.S."/>
            <person name="Zhou Z."/>
            <person name="Hsiao Y.Y."/>
            <person name="Wu W.L."/>
            <person name="Chen Y.Y."/>
            <person name="Lin Y.F."/>
            <person name="Hsu J.L."/>
            <person name="Li C.Y."/>
            <person name="Wang Z.W."/>
            <person name="Zhao X."/>
            <person name="Zhong W.Y."/>
            <person name="Ma X.K."/>
            <person name="Ma L."/>
            <person name="Huang J."/>
            <person name="Chen G.Z."/>
            <person name="Huang M.Z."/>
            <person name="Huang L."/>
            <person name="Peng D.H."/>
            <person name="Luo Y.B."/>
            <person name="Zou S.Q."/>
            <person name="Chen S.P."/>
            <person name="Lan S."/>
            <person name="Tsai W.C."/>
            <person name="Van de Peer Y."/>
            <person name="Liu Z.J."/>
        </authorList>
    </citation>
    <scope>NUCLEOTIDE SEQUENCE [LARGE SCALE GENOMIC DNA]</scope>
    <source>
        <strain evidence="2">Lor287</strain>
    </source>
</reference>
<comment type="caution">
    <text evidence="2">The sequence shown here is derived from an EMBL/GenBank/DDBJ whole genome shotgun (WGS) entry which is preliminary data.</text>
</comment>
<name>A0AAP0BRM8_9ASPA</name>
<evidence type="ECO:0000313" key="3">
    <source>
        <dbReference type="Proteomes" id="UP001418222"/>
    </source>
</evidence>
<gene>
    <name evidence="2" type="primary">SP2L</name>
    <name evidence="2" type="ORF">KSP39_PZI006960</name>
</gene>
<dbReference type="EMBL" id="JBBWWQ010000005">
    <property type="protein sequence ID" value="KAK8947195.1"/>
    <property type="molecule type" value="Genomic_DNA"/>
</dbReference>
<accession>A0AAP0BRM8</accession>
<sequence>MNLVMESGADFLGIPAEVKRGILLNLDEASMTMETREDADGAYRWAAGGAIPALNMEEIFVLGLRLNGRVLIRLVQCTFVCGRWDGYVAECLPGGIPDKSEATCVYEKQKECGNPALSKIDKITNRRIGWCPACPCRLGGLLCASCGLGRSSVQLSSSITCPRFRLSVLQFGNGSCSRTLTARQPLRLGGLQRADKAFSKITGSPHDLVVSADFAVQFGKGGGLSFCPPDLFFVEKC</sequence>
<dbReference type="Proteomes" id="UP001418222">
    <property type="component" value="Unassembled WGS sequence"/>
</dbReference>
<organism evidence="2 3">
    <name type="scientific">Platanthera zijinensis</name>
    <dbReference type="NCBI Taxonomy" id="2320716"/>
    <lineage>
        <taxon>Eukaryota</taxon>
        <taxon>Viridiplantae</taxon>
        <taxon>Streptophyta</taxon>
        <taxon>Embryophyta</taxon>
        <taxon>Tracheophyta</taxon>
        <taxon>Spermatophyta</taxon>
        <taxon>Magnoliopsida</taxon>
        <taxon>Liliopsida</taxon>
        <taxon>Asparagales</taxon>
        <taxon>Orchidaceae</taxon>
        <taxon>Orchidoideae</taxon>
        <taxon>Orchideae</taxon>
        <taxon>Orchidinae</taxon>
        <taxon>Platanthera</taxon>
    </lineage>
</organism>
<protein>
    <submittedName>
        <fullName evidence="2">Microtubule-associated protein SPIRAL2-like</fullName>
    </submittedName>
</protein>
<evidence type="ECO:0000313" key="2">
    <source>
        <dbReference type="EMBL" id="KAK8947195.1"/>
    </source>
</evidence>
<keyword evidence="3" id="KW-1185">Reference proteome</keyword>
<proteinExistence type="predicted"/>
<feature type="domain" description="TORTIFOLIA1/TORL1-2 C-terminal" evidence="1">
    <location>
        <begin position="2"/>
        <end position="42"/>
    </location>
</feature>
<evidence type="ECO:0000259" key="1">
    <source>
        <dbReference type="Pfam" id="PF24713"/>
    </source>
</evidence>
<dbReference type="AlphaFoldDB" id="A0AAP0BRM8"/>
<dbReference type="Pfam" id="PF24713">
    <property type="entry name" value="TOR1L1_C"/>
    <property type="match status" value="1"/>
</dbReference>